<proteinExistence type="predicted"/>
<keyword evidence="3" id="KW-1185">Reference proteome</keyword>
<accession>A0AAW1QVM8</accession>
<evidence type="ECO:0008006" key="4">
    <source>
        <dbReference type="Google" id="ProtNLM"/>
    </source>
</evidence>
<feature type="compositionally biased region" description="Polar residues" evidence="1">
    <location>
        <begin position="25"/>
        <end position="35"/>
    </location>
</feature>
<name>A0AAW1QVM8_9CHLO</name>
<evidence type="ECO:0000313" key="2">
    <source>
        <dbReference type="EMBL" id="KAK9825335.1"/>
    </source>
</evidence>
<evidence type="ECO:0000256" key="1">
    <source>
        <dbReference type="SAM" id="MobiDB-lite"/>
    </source>
</evidence>
<dbReference type="AlphaFoldDB" id="A0AAW1QVM8"/>
<dbReference type="Proteomes" id="UP001438707">
    <property type="component" value="Unassembled WGS sequence"/>
</dbReference>
<evidence type="ECO:0000313" key="3">
    <source>
        <dbReference type="Proteomes" id="UP001438707"/>
    </source>
</evidence>
<organism evidence="2 3">
    <name type="scientific">Apatococcus lobatus</name>
    <dbReference type="NCBI Taxonomy" id="904363"/>
    <lineage>
        <taxon>Eukaryota</taxon>
        <taxon>Viridiplantae</taxon>
        <taxon>Chlorophyta</taxon>
        <taxon>core chlorophytes</taxon>
        <taxon>Trebouxiophyceae</taxon>
        <taxon>Chlorellales</taxon>
        <taxon>Chlorellaceae</taxon>
        <taxon>Apatococcus</taxon>
    </lineage>
</organism>
<feature type="region of interest" description="Disordered" evidence="1">
    <location>
        <begin position="1"/>
        <end position="47"/>
    </location>
</feature>
<gene>
    <name evidence="2" type="ORF">WJX74_010537</name>
</gene>
<sequence length="115" mass="12431">MRACPSAQRAKRSRHAHSAGGDTANAGSETLTSLSRPAGAGRSTASIPLRRELAGGWRLIVMEYLRPEDGWHAVSHAEFNEAMWQAVEAHFCSARAQQHSPSLVHGDLQTPLFAS</sequence>
<dbReference type="EMBL" id="JALJOS010000025">
    <property type="protein sequence ID" value="KAK9825335.1"/>
    <property type="molecule type" value="Genomic_DNA"/>
</dbReference>
<reference evidence="2 3" key="1">
    <citation type="journal article" date="2024" name="Nat. Commun.">
        <title>Phylogenomics reveals the evolutionary origins of lichenization in chlorophyte algae.</title>
        <authorList>
            <person name="Puginier C."/>
            <person name="Libourel C."/>
            <person name="Otte J."/>
            <person name="Skaloud P."/>
            <person name="Haon M."/>
            <person name="Grisel S."/>
            <person name="Petersen M."/>
            <person name="Berrin J.G."/>
            <person name="Delaux P.M."/>
            <person name="Dal Grande F."/>
            <person name="Keller J."/>
        </authorList>
    </citation>
    <scope>NUCLEOTIDE SEQUENCE [LARGE SCALE GENOMIC DNA]</scope>
    <source>
        <strain evidence="2 3">SAG 2145</strain>
    </source>
</reference>
<comment type="caution">
    <text evidence="2">The sequence shown here is derived from an EMBL/GenBank/DDBJ whole genome shotgun (WGS) entry which is preliminary data.</text>
</comment>
<protein>
    <recommendedName>
        <fullName evidence="4">Protein kinase domain-containing protein</fullName>
    </recommendedName>
</protein>